<reference evidence="2" key="1">
    <citation type="journal article" date="2019" name="Int. J. Syst. Evol. Microbiol.">
        <title>The Global Catalogue of Microorganisms (GCM) 10K type strain sequencing project: providing services to taxonomists for standard genome sequencing and annotation.</title>
        <authorList>
            <consortium name="The Broad Institute Genomics Platform"/>
            <consortium name="The Broad Institute Genome Sequencing Center for Infectious Disease"/>
            <person name="Wu L."/>
            <person name="Ma J."/>
        </authorList>
    </citation>
    <scope>NUCLEOTIDE SEQUENCE [LARGE SCALE GENOMIC DNA]</scope>
    <source>
        <strain evidence="2">KCTC 13528</strain>
    </source>
</reference>
<dbReference type="EMBL" id="JBHUPG010000008">
    <property type="protein sequence ID" value="MFD2911343.1"/>
    <property type="molecule type" value="Genomic_DNA"/>
</dbReference>
<gene>
    <name evidence="1" type="ORF">ACFS5P_05605</name>
</gene>
<comment type="caution">
    <text evidence="1">The sequence shown here is derived from an EMBL/GenBank/DDBJ whole genome shotgun (WGS) entry which is preliminary data.</text>
</comment>
<sequence length="83" mass="9547">MDPITELAKMFKERDNKSYLGAQTGIITRLYPLEVRLNENILLNSSHLKQSRTFSNGLKEIGYKVILIPSGDMQQFYIIDVEV</sequence>
<evidence type="ECO:0000313" key="2">
    <source>
        <dbReference type="Proteomes" id="UP001597561"/>
    </source>
</evidence>
<evidence type="ECO:0000313" key="1">
    <source>
        <dbReference type="EMBL" id="MFD2911343.1"/>
    </source>
</evidence>
<keyword evidence="2" id="KW-1185">Reference proteome</keyword>
<organism evidence="1 2">
    <name type="scientific">Jeotgalibacillus terrae</name>
    <dbReference type="NCBI Taxonomy" id="587735"/>
    <lineage>
        <taxon>Bacteria</taxon>
        <taxon>Bacillati</taxon>
        <taxon>Bacillota</taxon>
        <taxon>Bacilli</taxon>
        <taxon>Bacillales</taxon>
        <taxon>Caryophanaceae</taxon>
        <taxon>Jeotgalibacillus</taxon>
    </lineage>
</organism>
<evidence type="ECO:0008006" key="3">
    <source>
        <dbReference type="Google" id="ProtNLM"/>
    </source>
</evidence>
<dbReference type="Proteomes" id="UP001597561">
    <property type="component" value="Unassembled WGS sequence"/>
</dbReference>
<proteinExistence type="predicted"/>
<protein>
    <recommendedName>
        <fullName evidence="3">DUF2577 domain-containing protein</fullName>
    </recommendedName>
</protein>
<accession>A0ABW5ZGY7</accession>
<name>A0ABW5ZGY7_9BACL</name>
<dbReference type="RefSeq" id="WP_204727894.1">
    <property type="nucleotide sequence ID" value="NZ_JAFBDK010000001.1"/>
</dbReference>